<dbReference type="EMBL" id="VUJU01007346">
    <property type="protein sequence ID" value="KAF0746045.1"/>
    <property type="molecule type" value="Genomic_DNA"/>
</dbReference>
<dbReference type="OrthoDB" id="6141723at2759"/>
<sequence>MRQKGKPTAFTTCSANEIGWLNLLKLLYKLKNNGQDISEHDLALLNYMEKSLLVNEDAVTCAIYFNKLVNTLLTILQPKRFSPFEVVDEHLEFDIVEITRKLSVDIINNVELSSQEAVWYLLREPMSKSSIAVTYIPTVWPIERQRIRKTLLELEDLDNESTDIWKENWFSKYKKGQSR</sequence>
<reference evidence="1 2" key="1">
    <citation type="submission" date="2019-08" db="EMBL/GenBank/DDBJ databases">
        <title>Whole genome of Aphis craccivora.</title>
        <authorList>
            <person name="Voronova N.V."/>
            <person name="Shulinski R.S."/>
            <person name="Bandarenka Y.V."/>
            <person name="Zhorov D.G."/>
            <person name="Warner D."/>
        </authorList>
    </citation>
    <scope>NUCLEOTIDE SEQUENCE [LARGE SCALE GENOMIC DNA]</scope>
    <source>
        <strain evidence="1">180601</strain>
        <tissue evidence="1">Whole Body</tissue>
    </source>
</reference>
<name>A0A6G0XZB4_APHCR</name>
<accession>A0A6G0XZB4</accession>
<protein>
    <submittedName>
        <fullName evidence="1">Uncharacterized protein</fullName>
    </submittedName>
</protein>
<gene>
    <name evidence="1" type="ORF">FWK35_00019849</name>
</gene>
<comment type="caution">
    <text evidence="1">The sequence shown here is derived from an EMBL/GenBank/DDBJ whole genome shotgun (WGS) entry which is preliminary data.</text>
</comment>
<keyword evidence="2" id="KW-1185">Reference proteome</keyword>
<dbReference type="Proteomes" id="UP000478052">
    <property type="component" value="Unassembled WGS sequence"/>
</dbReference>
<dbReference type="AlphaFoldDB" id="A0A6G0XZB4"/>
<evidence type="ECO:0000313" key="1">
    <source>
        <dbReference type="EMBL" id="KAF0746045.1"/>
    </source>
</evidence>
<organism evidence="1 2">
    <name type="scientific">Aphis craccivora</name>
    <name type="common">Cowpea aphid</name>
    <dbReference type="NCBI Taxonomy" id="307492"/>
    <lineage>
        <taxon>Eukaryota</taxon>
        <taxon>Metazoa</taxon>
        <taxon>Ecdysozoa</taxon>
        <taxon>Arthropoda</taxon>
        <taxon>Hexapoda</taxon>
        <taxon>Insecta</taxon>
        <taxon>Pterygota</taxon>
        <taxon>Neoptera</taxon>
        <taxon>Paraneoptera</taxon>
        <taxon>Hemiptera</taxon>
        <taxon>Sternorrhyncha</taxon>
        <taxon>Aphidomorpha</taxon>
        <taxon>Aphidoidea</taxon>
        <taxon>Aphididae</taxon>
        <taxon>Aphidini</taxon>
        <taxon>Aphis</taxon>
        <taxon>Aphis</taxon>
    </lineage>
</organism>
<proteinExistence type="predicted"/>
<evidence type="ECO:0000313" key="2">
    <source>
        <dbReference type="Proteomes" id="UP000478052"/>
    </source>
</evidence>